<proteinExistence type="predicted"/>
<gene>
    <name evidence="2" type="ORF">METZ01_LOCUS71715</name>
</gene>
<dbReference type="Pfam" id="PF04321">
    <property type="entry name" value="RmlD_sub_bind"/>
    <property type="match status" value="1"/>
</dbReference>
<dbReference type="SUPFAM" id="SSF51735">
    <property type="entry name" value="NAD(P)-binding Rossmann-fold domains"/>
    <property type="match status" value="1"/>
</dbReference>
<dbReference type="GO" id="GO:0008831">
    <property type="term" value="F:dTDP-4-dehydrorhamnose reductase activity"/>
    <property type="evidence" value="ECO:0007669"/>
    <property type="project" value="TreeGrafter"/>
</dbReference>
<evidence type="ECO:0000259" key="1">
    <source>
        <dbReference type="Pfam" id="PF04321"/>
    </source>
</evidence>
<dbReference type="InterPro" id="IPR036291">
    <property type="entry name" value="NAD(P)-bd_dom_sf"/>
</dbReference>
<organism evidence="2">
    <name type="scientific">marine metagenome</name>
    <dbReference type="NCBI Taxonomy" id="408172"/>
    <lineage>
        <taxon>unclassified sequences</taxon>
        <taxon>metagenomes</taxon>
        <taxon>ecological metagenomes</taxon>
    </lineage>
</organism>
<reference evidence="2" key="1">
    <citation type="submission" date="2018-05" db="EMBL/GenBank/DDBJ databases">
        <authorList>
            <person name="Lanie J.A."/>
            <person name="Ng W.-L."/>
            <person name="Kazmierczak K.M."/>
            <person name="Andrzejewski T.M."/>
            <person name="Davidsen T.M."/>
            <person name="Wayne K.J."/>
            <person name="Tettelin H."/>
            <person name="Glass J.I."/>
            <person name="Rusch D."/>
            <person name="Podicherti R."/>
            <person name="Tsui H.-C.T."/>
            <person name="Winkler M.E."/>
        </authorList>
    </citation>
    <scope>NUCLEOTIDE SEQUENCE</scope>
</reference>
<dbReference type="GO" id="GO:0019305">
    <property type="term" value="P:dTDP-rhamnose biosynthetic process"/>
    <property type="evidence" value="ECO:0007669"/>
    <property type="project" value="TreeGrafter"/>
</dbReference>
<accession>A0A381TTR1</accession>
<dbReference type="PANTHER" id="PTHR10491">
    <property type="entry name" value="DTDP-4-DEHYDRORHAMNOSE REDUCTASE"/>
    <property type="match status" value="1"/>
</dbReference>
<dbReference type="EMBL" id="UINC01005070">
    <property type="protein sequence ID" value="SVA18861.1"/>
    <property type="molecule type" value="Genomic_DNA"/>
</dbReference>
<dbReference type="InterPro" id="IPR005913">
    <property type="entry name" value="dTDP_dehydrorham_reduct"/>
</dbReference>
<dbReference type="Gene3D" id="3.90.25.10">
    <property type="entry name" value="UDP-galactose 4-epimerase, domain 1"/>
    <property type="match status" value="1"/>
</dbReference>
<dbReference type="AlphaFoldDB" id="A0A381TTR1"/>
<name>A0A381TTR1_9ZZZZ</name>
<evidence type="ECO:0000313" key="2">
    <source>
        <dbReference type="EMBL" id="SVA18861.1"/>
    </source>
</evidence>
<dbReference type="InterPro" id="IPR029903">
    <property type="entry name" value="RmlD-like-bd"/>
</dbReference>
<feature type="domain" description="RmlD-like substrate binding" evidence="1">
    <location>
        <begin position="5"/>
        <end position="261"/>
    </location>
</feature>
<dbReference type="PANTHER" id="PTHR10491:SF4">
    <property type="entry name" value="METHIONINE ADENOSYLTRANSFERASE 2 SUBUNIT BETA"/>
    <property type="match status" value="1"/>
</dbReference>
<dbReference type="Gene3D" id="3.40.50.720">
    <property type="entry name" value="NAD(P)-binding Rossmann-like Domain"/>
    <property type="match status" value="1"/>
</dbReference>
<dbReference type="NCBIfam" id="TIGR01214">
    <property type="entry name" value="rmlD"/>
    <property type="match status" value="1"/>
</dbReference>
<protein>
    <recommendedName>
        <fullName evidence="1">RmlD-like substrate binding domain-containing protein</fullName>
    </recommendedName>
</protein>
<sequence length="267" mass="28965">MVLYDIEELDLTSSAEVQKQLNSINPHAIVNTAAYTAVDQAEQEANAALAVNATAVANLAGWATDRACRIVHISTDFVFDGKSNTPYTPEDSTAPLSVYGGSKRAGEVQLLSGSQDKHVIIRTSWLYSEYGKNFVKTMLQLMQEKDELGVVADQTGSPTSTHSLAGLVLQMLSQGAKSGIYHWTDGASISWYEFAGAIQAEGIRQGVLETGIPLKPLTTADYPTPATRPAYSVLDRSKTLTGLQVDASNWEQELRRVIKRIATSIEK</sequence>
<dbReference type="GO" id="GO:0005829">
    <property type="term" value="C:cytosol"/>
    <property type="evidence" value="ECO:0007669"/>
    <property type="project" value="TreeGrafter"/>
</dbReference>
<dbReference type="CDD" id="cd05254">
    <property type="entry name" value="dTDP_HR_like_SDR_e"/>
    <property type="match status" value="1"/>
</dbReference>